<sequence length="278" mass="28904">MIKTAILATIAATAVLADEGRVDYFAPGPIAHNDDIEIVGGVEAEVGKHLYVTGLRRTPEGASSCGASLIAPKVLLTAAHCAVNNWAKNASIGSHFLRGAKDGERIEITKITPHPKYDAKAMTYDYAIMELKSASSFTPVEVYFGNDAINGPGVIATARGWGTVKSSGAQSEVLKEVNLKIWDNKACNDAIQKGGAGYPTIAPTNICAGGVKGEDTCQGDSGGPLTVKKNGVDVVIGLTSWGIGCAQEGLPGIYARVSEAKDFIAPYIPATPTTKPAC</sequence>
<dbReference type="InterPro" id="IPR050430">
    <property type="entry name" value="Peptidase_S1"/>
</dbReference>
<feature type="chain" id="PRO_5002025900" evidence="7">
    <location>
        <begin position="18"/>
        <end position="278"/>
    </location>
</feature>
<dbReference type="Pfam" id="PF00089">
    <property type="entry name" value="Trypsin"/>
    <property type="match status" value="1"/>
</dbReference>
<feature type="signal peptide" evidence="7">
    <location>
        <begin position="1"/>
        <end position="17"/>
    </location>
</feature>
<feature type="domain" description="Peptidase S1" evidence="8">
    <location>
        <begin position="38"/>
        <end position="269"/>
    </location>
</feature>
<dbReference type="OrthoDB" id="63334at2759"/>
<keyword evidence="6" id="KW-0720">Serine protease</keyword>
<dbReference type="Proteomes" id="UP000243579">
    <property type="component" value="Unassembled WGS sequence"/>
</dbReference>
<dbReference type="EMBL" id="KM038437">
    <property type="protein sequence ID" value="AIG55898.1"/>
    <property type="molecule type" value="Genomic_DNA"/>
</dbReference>
<dbReference type="GO" id="GO:0006508">
    <property type="term" value="P:proteolysis"/>
    <property type="evidence" value="ECO:0007669"/>
    <property type="project" value="UniProtKB-KW"/>
</dbReference>
<evidence type="ECO:0000313" key="9">
    <source>
        <dbReference type="EMBL" id="AIG55898.1"/>
    </source>
</evidence>
<keyword evidence="6 10" id="KW-0645">Protease</keyword>
<dbReference type="CDD" id="cd00190">
    <property type="entry name" value="Tryp_SPc"/>
    <property type="match status" value="1"/>
</dbReference>
<dbReference type="GO" id="GO:0004252">
    <property type="term" value="F:serine-type endopeptidase activity"/>
    <property type="evidence" value="ECO:0007669"/>
    <property type="project" value="InterPro"/>
</dbReference>
<dbReference type="EMBL" id="JNBR01000432">
    <property type="protein sequence ID" value="OQR93038.1"/>
    <property type="molecule type" value="Genomic_DNA"/>
</dbReference>
<keyword evidence="6" id="KW-0378">Hydrolase</keyword>
<dbReference type="SUPFAM" id="SSF50494">
    <property type="entry name" value="Trypsin-like serine proteases"/>
    <property type="match status" value="1"/>
</dbReference>
<dbReference type="Gene3D" id="2.40.10.10">
    <property type="entry name" value="Trypsin-like serine proteases"/>
    <property type="match status" value="1"/>
</dbReference>
<evidence type="ECO:0000256" key="7">
    <source>
        <dbReference type="SAM" id="SignalP"/>
    </source>
</evidence>
<keyword evidence="11" id="KW-1185">Reference proteome</keyword>
<accession>A0A0A7CN48</accession>
<keyword evidence="5" id="KW-0325">Glycoprotein</keyword>
<evidence type="ECO:0000256" key="1">
    <source>
        <dbReference type="ARBA" id="ARBA00007664"/>
    </source>
</evidence>
<evidence type="ECO:0000259" key="8">
    <source>
        <dbReference type="PROSITE" id="PS50240"/>
    </source>
</evidence>
<dbReference type="InterPro" id="IPR001254">
    <property type="entry name" value="Trypsin_dom"/>
</dbReference>
<dbReference type="SMART" id="SM00020">
    <property type="entry name" value="Tryp_SPc"/>
    <property type="match status" value="1"/>
</dbReference>
<dbReference type="InterPro" id="IPR043504">
    <property type="entry name" value="Peptidase_S1_PA_chymotrypsin"/>
</dbReference>
<evidence type="ECO:0000256" key="6">
    <source>
        <dbReference type="RuleBase" id="RU363034"/>
    </source>
</evidence>
<dbReference type="InterPro" id="IPR001314">
    <property type="entry name" value="Peptidase_S1A"/>
</dbReference>
<dbReference type="InterPro" id="IPR018114">
    <property type="entry name" value="TRYPSIN_HIS"/>
</dbReference>
<protein>
    <submittedName>
        <fullName evidence="10">Chymotrypsin, serine protease family S01A</fullName>
    </submittedName>
    <submittedName>
        <fullName evidence="9">Secreted protein</fullName>
    </submittedName>
</protein>
<comment type="similarity">
    <text evidence="1">Belongs to the peptidase S1 family.</text>
</comment>
<dbReference type="FunFam" id="2.40.10.10:FF:000068">
    <property type="entry name" value="transmembrane protease serine 2"/>
    <property type="match status" value="1"/>
</dbReference>
<proteinExistence type="inferred from homology"/>
<dbReference type="PANTHER" id="PTHR24276:SF98">
    <property type="entry name" value="FI18310P1-RELATED"/>
    <property type="match status" value="1"/>
</dbReference>
<dbReference type="PRINTS" id="PR00722">
    <property type="entry name" value="CHYMOTRYPSIN"/>
</dbReference>
<dbReference type="STRING" id="1202772.A0A0A7CN48"/>
<dbReference type="InterPro" id="IPR033116">
    <property type="entry name" value="TRYPSIN_SER"/>
</dbReference>
<evidence type="ECO:0000256" key="4">
    <source>
        <dbReference type="ARBA" id="ARBA00023157"/>
    </source>
</evidence>
<name>A0A0A7CN48_ACHHY</name>
<evidence type="ECO:0000313" key="10">
    <source>
        <dbReference type="EMBL" id="OQR93038.1"/>
    </source>
</evidence>
<dbReference type="FunFam" id="2.40.10.10:FF:000002">
    <property type="entry name" value="Transmembrane protease serine"/>
    <property type="match status" value="1"/>
</dbReference>
<evidence type="ECO:0000256" key="5">
    <source>
        <dbReference type="ARBA" id="ARBA00023180"/>
    </source>
</evidence>
<evidence type="ECO:0000313" key="11">
    <source>
        <dbReference type="Proteomes" id="UP000243579"/>
    </source>
</evidence>
<dbReference type="AlphaFoldDB" id="A0A0A7CN48"/>
<dbReference type="PROSITE" id="PS50240">
    <property type="entry name" value="TRYPSIN_DOM"/>
    <property type="match status" value="1"/>
</dbReference>
<dbReference type="PROSITE" id="PS00135">
    <property type="entry name" value="TRYPSIN_SER"/>
    <property type="match status" value="1"/>
</dbReference>
<organism evidence="9">
    <name type="scientific">Achlya hypogyna</name>
    <name type="common">Oomycete</name>
    <name type="synonym">Protoachlya hypogyna</name>
    <dbReference type="NCBI Taxonomy" id="1202772"/>
    <lineage>
        <taxon>Eukaryota</taxon>
        <taxon>Sar</taxon>
        <taxon>Stramenopiles</taxon>
        <taxon>Oomycota</taxon>
        <taxon>Saprolegniomycetes</taxon>
        <taxon>Saprolegniales</taxon>
        <taxon>Achlyaceae</taxon>
        <taxon>Achlya</taxon>
    </lineage>
</organism>
<dbReference type="PANTHER" id="PTHR24276">
    <property type="entry name" value="POLYSERASE-RELATED"/>
    <property type="match status" value="1"/>
</dbReference>
<evidence type="ECO:0000256" key="2">
    <source>
        <dbReference type="ARBA" id="ARBA00022729"/>
    </source>
</evidence>
<dbReference type="PROSITE" id="PS00134">
    <property type="entry name" value="TRYPSIN_HIS"/>
    <property type="match status" value="1"/>
</dbReference>
<keyword evidence="4" id="KW-1015">Disulfide bond</keyword>
<reference evidence="9 11" key="1">
    <citation type="journal article" date="2014" name="Genome Biol. Evol.">
        <title>The secreted proteins of Achlya hypogyna and Thraustotheca clavata identify the ancestral oomycete secretome and reveal gene acquisitions by horizontal gene transfer.</title>
        <authorList>
            <person name="Misner I."/>
            <person name="Blouin N."/>
            <person name="Leonard G."/>
            <person name="Richards T.A."/>
            <person name="Lane C.E."/>
        </authorList>
    </citation>
    <scope>NUCLEOTIDE SEQUENCE</scope>
    <source>
        <strain evidence="9 11">ATCC 48635</strain>
    </source>
</reference>
<gene>
    <name evidence="10" type="ORF">ACHHYP_02990</name>
</gene>
<dbReference type="InterPro" id="IPR009003">
    <property type="entry name" value="Peptidase_S1_PA"/>
</dbReference>
<keyword evidence="3" id="KW-0843">Virulence</keyword>
<evidence type="ECO:0000256" key="3">
    <source>
        <dbReference type="ARBA" id="ARBA00023026"/>
    </source>
</evidence>
<keyword evidence="2 7" id="KW-0732">Signal</keyword>